<dbReference type="Proteomes" id="UP000576969">
    <property type="component" value="Unassembled WGS sequence"/>
</dbReference>
<gene>
    <name evidence="1" type="ORF">BJ991_001086</name>
</gene>
<proteinExistence type="predicted"/>
<evidence type="ECO:0000313" key="1">
    <source>
        <dbReference type="EMBL" id="NYE19058.1"/>
    </source>
</evidence>
<keyword evidence="2" id="KW-1185">Reference proteome</keyword>
<organism evidence="1 2">
    <name type="scientific">Microbacterium immunditiarum</name>
    <dbReference type="NCBI Taxonomy" id="337480"/>
    <lineage>
        <taxon>Bacteria</taxon>
        <taxon>Bacillati</taxon>
        <taxon>Actinomycetota</taxon>
        <taxon>Actinomycetes</taxon>
        <taxon>Micrococcales</taxon>
        <taxon>Microbacteriaceae</taxon>
        <taxon>Microbacterium</taxon>
    </lineage>
</organism>
<dbReference type="EMBL" id="JACCBV010000001">
    <property type="protein sequence ID" value="NYE19058.1"/>
    <property type="molecule type" value="Genomic_DNA"/>
</dbReference>
<dbReference type="AlphaFoldDB" id="A0A7Y9KKD7"/>
<reference evidence="1 2" key="1">
    <citation type="submission" date="2020-07" db="EMBL/GenBank/DDBJ databases">
        <title>Sequencing the genomes of 1000 actinobacteria strains.</title>
        <authorList>
            <person name="Klenk H.-P."/>
        </authorList>
    </citation>
    <scope>NUCLEOTIDE SEQUENCE [LARGE SCALE GENOMIC DNA]</scope>
    <source>
        <strain evidence="1 2">DSM 24662</strain>
    </source>
</reference>
<comment type="caution">
    <text evidence="1">The sequence shown here is derived from an EMBL/GenBank/DDBJ whole genome shotgun (WGS) entry which is preliminary data.</text>
</comment>
<sequence length="53" mass="5632">MEEVDALPIDLGLELRDAAERSIRSLPVVVSSPVLGELAELARTDAALASLCR</sequence>
<name>A0A7Y9KKD7_9MICO</name>
<protein>
    <submittedName>
        <fullName evidence="1">Uncharacterized protein</fullName>
    </submittedName>
</protein>
<evidence type="ECO:0000313" key="2">
    <source>
        <dbReference type="Proteomes" id="UP000576969"/>
    </source>
</evidence>
<accession>A0A7Y9KKD7</accession>